<evidence type="ECO:0000256" key="7">
    <source>
        <dbReference type="SAM" id="MobiDB-lite"/>
    </source>
</evidence>
<dbReference type="SUPFAM" id="SSF103473">
    <property type="entry name" value="MFS general substrate transporter"/>
    <property type="match status" value="1"/>
</dbReference>
<dbReference type="PROSITE" id="PS00216">
    <property type="entry name" value="SUGAR_TRANSPORT_1"/>
    <property type="match status" value="1"/>
</dbReference>
<dbReference type="GO" id="GO:0005886">
    <property type="term" value="C:plasma membrane"/>
    <property type="evidence" value="ECO:0007669"/>
    <property type="project" value="UniProtKB-SubCell"/>
</dbReference>
<evidence type="ECO:0000256" key="3">
    <source>
        <dbReference type="ARBA" id="ARBA00022475"/>
    </source>
</evidence>
<feature type="transmembrane region" description="Helical" evidence="8">
    <location>
        <begin position="376"/>
        <end position="399"/>
    </location>
</feature>
<dbReference type="Gene3D" id="1.20.1250.20">
    <property type="entry name" value="MFS general substrate transporter like domains"/>
    <property type="match status" value="1"/>
</dbReference>
<keyword evidence="2" id="KW-0813">Transport</keyword>
<dbReference type="AlphaFoldDB" id="A0A1H0QB69"/>
<dbReference type="InterPro" id="IPR020846">
    <property type="entry name" value="MFS_dom"/>
</dbReference>
<evidence type="ECO:0000256" key="5">
    <source>
        <dbReference type="ARBA" id="ARBA00022989"/>
    </source>
</evidence>
<keyword evidence="5 8" id="KW-1133">Transmembrane helix</keyword>
<reference evidence="11" key="1">
    <citation type="submission" date="2016-10" db="EMBL/GenBank/DDBJ databases">
        <authorList>
            <person name="Varghese N."/>
            <person name="Submissions S."/>
        </authorList>
    </citation>
    <scope>NUCLEOTIDE SEQUENCE [LARGE SCALE GENOMIC DNA]</scope>
    <source>
        <strain evidence="11">DSM 17101</strain>
    </source>
</reference>
<feature type="transmembrane region" description="Helical" evidence="8">
    <location>
        <begin position="55"/>
        <end position="79"/>
    </location>
</feature>
<protein>
    <submittedName>
        <fullName evidence="10">Major Facilitator Superfamily protein</fullName>
    </submittedName>
</protein>
<dbReference type="RefSeq" id="WP_092833492.1">
    <property type="nucleotide sequence ID" value="NZ_CP028290.1"/>
</dbReference>
<feature type="transmembrane region" description="Helical" evidence="8">
    <location>
        <begin position="405"/>
        <end position="427"/>
    </location>
</feature>
<evidence type="ECO:0000259" key="9">
    <source>
        <dbReference type="PROSITE" id="PS50850"/>
    </source>
</evidence>
<feature type="domain" description="Major facilitator superfamily (MFS) profile" evidence="9">
    <location>
        <begin position="18"/>
        <end position="432"/>
    </location>
</feature>
<feature type="transmembrane region" description="Helical" evidence="8">
    <location>
        <begin position="30"/>
        <end position="49"/>
    </location>
</feature>
<dbReference type="PANTHER" id="PTHR43045:SF1">
    <property type="entry name" value="SHIKIMATE TRANSPORTER"/>
    <property type="match status" value="1"/>
</dbReference>
<evidence type="ECO:0000313" key="10">
    <source>
        <dbReference type="EMBL" id="SDP13926.1"/>
    </source>
</evidence>
<feature type="transmembrane region" description="Helical" evidence="8">
    <location>
        <begin position="337"/>
        <end position="355"/>
    </location>
</feature>
<evidence type="ECO:0000256" key="6">
    <source>
        <dbReference type="ARBA" id="ARBA00023136"/>
    </source>
</evidence>
<evidence type="ECO:0000256" key="2">
    <source>
        <dbReference type="ARBA" id="ARBA00022448"/>
    </source>
</evidence>
<dbReference type="Pfam" id="PF07690">
    <property type="entry name" value="MFS_1"/>
    <property type="match status" value="1"/>
</dbReference>
<name>A0A1H0QB69_9BURK</name>
<dbReference type="OrthoDB" id="6766492at2"/>
<feature type="transmembrane region" description="Helical" evidence="8">
    <location>
        <begin position="191"/>
        <end position="210"/>
    </location>
</feature>
<dbReference type="CDD" id="cd17369">
    <property type="entry name" value="MFS_ShiA_like"/>
    <property type="match status" value="1"/>
</dbReference>
<feature type="transmembrane region" description="Helical" evidence="8">
    <location>
        <begin position="248"/>
        <end position="270"/>
    </location>
</feature>
<dbReference type="InterPro" id="IPR011701">
    <property type="entry name" value="MFS"/>
</dbReference>
<evidence type="ECO:0000256" key="8">
    <source>
        <dbReference type="SAM" id="Phobius"/>
    </source>
</evidence>
<feature type="region of interest" description="Disordered" evidence="7">
    <location>
        <begin position="437"/>
        <end position="474"/>
    </location>
</feature>
<gene>
    <name evidence="10" type="ORF">SAMN04489708_1089</name>
</gene>
<feature type="transmembrane region" description="Helical" evidence="8">
    <location>
        <begin position="314"/>
        <end position="331"/>
    </location>
</feature>
<dbReference type="GO" id="GO:0022857">
    <property type="term" value="F:transmembrane transporter activity"/>
    <property type="evidence" value="ECO:0007669"/>
    <property type="project" value="InterPro"/>
</dbReference>
<sequence length="474" mass="51010">MAHPPASSPQGRHQSKKAAASGWIGSALEYYDFFIYATAAALIFPQIFFPKGDPAIAIIASLATYGVGYVARPIGAFVLGHVGDTHGRKQVLVWCMFLMGFSTIAVGLLPTYDQIGLWAPALLVLMRLIQGFAVAGEISGASSMILEHAPFGRRGFFASFTLQGVQAGQILAAAVFLPLAHYMPAEQFNSWGWRIPFLLSFLVIIAGWIIRREVAETPAFTDKAAQKQRTRSPVVDAFKYNLPDMLRVVCMALMNVIPVVATIFGAAYAVQPAYGIGFAKDVYLWIPVLGNILAVLVIPMVGGLSDRIGRRPPIIAGALLSGLMAFGYLYAISIRNVPLAICMSLVMWGLVYQGYNAVFPSFYPELFPTRTRVSAMAISQNVGTAITAMLPALFTAVAPPGSANIWLTVGAIAFGITVISAVAAFSARETFRVPMRDLGEPDARPVSPQEYERLRAQAMEGSAAEPSLGVPRRG</sequence>
<accession>A0A1H0QB69</accession>
<dbReference type="EMBL" id="FNJL01000008">
    <property type="protein sequence ID" value="SDP13926.1"/>
    <property type="molecule type" value="Genomic_DNA"/>
</dbReference>
<feature type="transmembrane region" description="Helical" evidence="8">
    <location>
        <begin position="91"/>
        <end position="109"/>
    </location>
</feature>
<keyword evidence="11" id="KW-1185">Reference proteome</keyword>
<evidence type="ECO:0000256" key="1">
    <source>
        <dbReference type="ARBA" id="ARBA00004651"/>
    </source>
</evidence>
<dbReference type="InterPro" id="IPR036259">
    <property type="entry name" value="MFS_trans_sf"/>
</dbReference>
<keyword evidence="3" id="KW-1003">Cell membrane</keyword>
<feature type="transmembrane region" description="Helical" evidence="8">
    <location>
        <begin position="115"/>
        <end position="135"/>
    </location>
</feature>
<dbReference type="Proteomes" id="UP000199317">
    <property type="component" value="Unassembled WGS sequence"/>
</dbReference>
<keyword evidence="6 8" id="KW-0472">Membrane</keyword>
<dbReference type="PROSITE" id="PS50850">
    <property type="entry name" value="MFS"/>
    <property type="match status" value="1"/>
</dbReference>
<proteinExistence type="predicted"/>
<feature type="transmembrane region" description="Helical" evidence="8">
    <location>
        <begin position="156"/>
        <end position="179"/>
    </location>
</feature>
<dbReference type="FunFam" id="1.20.1250.20:FF:000001">
    <property type="entry name" value="Dicarboxylate MFS transporter"/>
    <property type="match status" value="1"/>
</dbReference>
<evidence type="ECO:0000256" key="4">
    <source>
        <dbReference type="ARBA" id="ARBA00022692"/>
    </source>
</evidence>
<organism evidence="10 11">
    <name type="scientific">Paracidovorax cattleyae</name>
    <dbReference type="NCBI Taxonomy" id="80868"/>
    <lineage>
        <taxon>Bacteria</taxon>
        <taxon>Pseudomonadati</taxon>
        <taxon>Pseudomonadota</taxon>
        <taxon>Betaproteobacteria</taxon>
        <taxon>Burkholderiales</taxon>
        <taxon>Comamonadaceae</taxon>
        <taxon>Paracidovorax</taxon>
    </lineage>
</organism>
<evidence type="ECO:0000313" key="11">
    <source>
        <dbReference type="Proteomes" id="UP000199317"/>
    </source>
</evidence>
<dbReference type="PANTHER" id="PTHR43045">
    <property type="entry name" value="SHIKIMATE TRANSPORTER"/>
    <property type="match status" value="1"/>
</dbReference>
<dbReference type="InterPro" id="IPR005829">
    <property type="entry name" value="Sugar_transporter_CS"/>
</dbReference>
<comment type="subcellular location">
    <subcellularLocation>
        <location evidence="1">Cell membrane</location>
        <topology evidence="1">Multi-pass membrane protein</topology>
    </subcellularLocation>
</comment>
<keyword evidence="4 8" id="KW-0812">Transmembrane</keyword>
<feature type="transmembrane region" description="Helical" evidence="8">
    <location>
        <begin position="282"/>
        <end position="302"/>
    </location>
</feature>